<organism evidence="1 2">
    <name type="scientific">Cohnella endophytica</name>
    <dbReference type="NCBI Taxonomy" id="2419778"/>
    <lineage>
        <taxon>Bacteria</taxon>
        <taxon>Bacillati</taxon>
        <taxon>Bacillota</taxon>
        <taxon>Bacilli</taxon>
        <taxon>Bacillales</taxon>
        <taxon>Paenibacillaceae</taxon>
        <taxon>Cohnella</taxon>
    </lineage>
</organism>
<dbReference type="AlphaFoldDB" id="A0A494XQN4"/>
<gene>
    <name evidence="1" type="ORF">D7Z26_18535</name>
</gene>
<comment type="caution">
    <text evidence="1">The sequence shown here is derived from an EMBL/GenBank/DDBJ whole genome shotgun (WGS) entry which is preliminary data.</text>
</comment>
<dbReference type="RefSeq" id="WP_120978516.1">
    <property type="nucleotide sequence ID" value="NZ_RBZM01000008.1"/>
</dbReference>
<dbReference type="OrthoDB" id="2679512at2"/>
<evidence type="ECO:0000313" key="2">
    <source>
        <dbReference type="Proteomes" id="UP000282076"/>
    </source>
</evidence>
<proteinExistence type="predicted"/>
<name>A0A494XQN4_9BACL</name>
<dbReference type="EMBL" id="RBZM01000008">
    <property type="protein sequence ID" value="RKP49833.1"/>
    <property type="molecule type" value="Genomic_DNA"/>
</dbReference>
<dbReference type="Proteomes" id="UP000282076">
    <property type="component" value="Unassembled WGS sequence"/>
</dbReference>
<protein>
    <submittedName>
        <fullName evidence="1">Uncharacterized protein</fullName>
    </submittedName>
</protein>
<keyword evidence="2" id="KW-1185">Reference proteome</keyword>
<sequence length="192" mass="22947">MEKVRILRFSNDGFKTYDYTSSHYNIYLDQYQRDVKYFEEANFIGLKCCYAFYYVFDEQDVQPGSKLSLRNGNQVNTAYLPLDHVVYVRNMRPDGTRIVRGYKKVLNPTDNNLHEFEDDSIYDYLKWVRMSLRLALQRSREYMTLTGKTTVPEILSEMLLTQIDVDRLEQVVHYPFSPLFSRKKWWNTPATI</sequence>
<reference evidence="1 2" key="1">
    <citation type="submission" date="2018-10" db="EMBL/GenBank/DDBJ databases">
        <title>Cohnella sp. M2MS4P-1, whole genome shotgun sequence.</title>
        <authorList>
            <person name="Tuo L."/>
        </authorList>
    </citation>
    <scope>NUCLEOTIDE SEQUENCE [LARGE SCALE GENOMIC DNA]</scope>
    <source>
        <strain evidence="1 2">M2MS4P-1</strain>
    </source>
</reference>
<accession>A0A494XQN4</accession>
<evidence type="ECO:0000313" key="1">
    <source>
        <dbReference type="EMBL" id="RKP49833.1"/>
    </source>
</evidence>